<gene>
    <name evidence="7" type="ORF">GCM10010466_32900</name>
</gene>
<dbReference type="EMBL" id="BAAAUT010000024">
    <property type="protein sequence ID" value="GAA3139160.1"/>
    <property type="molecule type" value="Genomic_DNA"/>
</dbReference>
<evidence type="ECO:0000313" key="7">
    <source>
        <dbReference type="EMBL" id="GAA3139160.1"/>
    </source>
</evidence>
<dbReference type="CDD" id="cd14014">
    <property type="entry name" value="STKc_PknB_like"/>
    <property type="match status" value="1"/>
</dbReference>
<dbReference type="PROSITE" id="PS00108">
    <property type="entry name" value="PROTEIN_KINASE_ST"/>
    <property type="match status" value="1"/>
</dbReference>
<accession>A0ABP6N869</accession>
<dbReference type="Gene3D" id="1.10.510.10">
    <property type="entry name" value="Transferase(Phosphotransferase) domain 1"/>
    <property type="match status" value="1"/>
</dbReference>
<protein>
    <recommendedName>
        <fullName evidence="6">Protein kinase domain-containing protein</fullName>
    </recommendedName>
</protein>
<dbReference type="InterPro" id="IPR000719">
    <property type="entry name" value="Prot_kinase_dom"/>
</dbReference>
<evidence type="ECO:0000256" key="3">
    <source>
        <dbReference type="ARBA" id="ARBA00022777"/>
    </source>
</evidence>
<feature type="region of interest" description="Disordered" evidence="5">
    <location>
        <begin position="342"/>
        <end position="395"/>
    </location>
</feature>
<keyword evidence="3" id="KW-0418">Kinase</keyword>
<dbReference type="Proteomes" id="UP001500320">
    <property type="component" value="Unassembled WGS sequence"/>
</dbReference>
<evidence type="ECO:0000256" key="4">
    <source>
        <dbReference type="ARBA" id="ARBA00022840"/>
    </source>
</evidence>
<feature type="compositionally biased region" description="Low complexity" evidence="5">
    <location>
        <begin position="426"/>
        <end position="475"/>
    </location>
</feature>
<evidence type="ECO:0000259" key="6">
    <source>
        <dbReference type="PROSITE" id="PS50011"/>
    </source>
</evidence>
<keyword evidence="4" id="KW-0067">ATP-binding</keyword>
<evidence type="ECO:0000256" key="1">
    <source>
        <dbReference type="ARBA" id="ARBA00022679"/>
    </source>
</evidence>
<dbReference type="PROSITE" id="PS50011">
    <property type="entry name" value="PROTEIN_KINASE_DOM"/>
    <property type="match status" value="1"/>
</dbReference>
<dbReference type="PANTHER" id="PTHR43289:SF34">
    <property type="entry name" value="SERINE_THREONINE-PROTEIN KINASE YBDM-RELATED"/>
    <property type="match status" value="1"/>
</dbReference>
<keyword evidence="2" id="KW-0547">Nucleotide-binding</keyword>
<dbReference type="Pfam" id="PF00069">
    <property type="entry name" value="Pkinase"/>
    <property type="match status" value="1"/>
</dbReference>
<dbReference type="InterPro" id="IPR011009">
    <property type="entry name" value="Kinase-like_dom_sf"/>
</dbReference>
<evidence type="ECO:0000313" key="8">
    <source>
        <dbReference type="Proteomes" id="UP001500320"/>
    </source>
</evidence>
<dbReference type="SUPFAM" id="SSF56112">
    <property type="entry name" value="Protein kinase-like (PK-like)"/>
    <property type="match status" value="1"/>
</dbReference>
<reference evidence="8" key="1">
    <citation type="journal article" date="2019" name="Int. J. Syst. Evol. Microbiol.">
        <title>The Global Catalogue of Microorganisms (GCM) 10K type strain sequencing project: providing services to taxonomists for standard genome sequencing and annotation.</title>
        <authorList>
            <consortium name="The Broad Institute Genomics Platform"/>
            <consortium name="The Broad Institute Genome Sequencing Center for Infectious Disease"/>
            <person name="Wu L."/>
            <person name="Ma J."/>
        </authorList>
    </citation>
    <scope>NUCLEOTIDE SEQUENCE [LARGE SCALE GENOMIC DNA]</scope>
    <source>
        <strain evidence="8">JCM 9373</strain>
    </source>
</reference>
<sequence>MTHRRIGRFTERPGAGPLPYASGRGNPALPFPAGPAQTSDPSRRLRPGGLCPYPTGLASLAPMTAAPLTPDDPARLGHYRLAGRLGEGGQGVVYLAHAPGGEPVAVKLLFRGDADSRNRLARELSALESVAPFCTARVLDASVDGPRPYVVSEFVDGPSLEQRVKRDGPLRGGELERLVVGTATALAAIHAAGVVHRDFKPANVLLGPDGPRVVDFGIARDEGAATHTSGLIGTPAYLSPEQVAGSPASPASDVFAWAATMVYAATGRSPFGADTVPAVLHRVLHFQPDLSALPARYGALIASCLDKDPARRPTSRSLMVGLVDPGAGGAPSVEDLAGIGARQASPAGTPGVPEGAPRAAVPPGSGPERTGPGSGPERTGPGGRSSQSTLEGRGRSRGFVTGSVLAVLSVLVAAGAAAWLTLGDRPGSAGSVAPPTAAGTGTRAAGTGSPGPAGASGTSGATGTPAAEASASPGPADTPSSPLAGGGVKIPASFAGKWGGDDITSTNPLSPGGTRIDIELVAGARDAAWAEPAHGCQGRIVLKAVEKDTLTFELPAGTGCVPGTVWLTRKGELLTYTWKDVPGLGIVTQTGDLSRIS</sequence>
<proteinExistence type="predicted"/>
<organism evidence="7 8">
    <name type="scientific">Planomonospora alba</name>
    <dbReference type="NCBI Taxonomy" id="161354"/>
    <lineage>
        <taxon>Bacteria</taxon>
        <taxon>Bacillati</taxon>
        <taxon>Actinomycetota</taxon>
        <taxon>Actinomycetes</taxon>
        <taxon>Streptosporangiales</taxon>
        <taxon>Streptosporangiaceae</taxon>
        <taxon>Planomonospora</taxon>
    </lineage>
</organism>
<feature type="region of interest" description="Disordered" evidence="5">
    <location>
        <begin position="1"/>
        <end position="46"/>
    </location>
</feature>
<name>A0ABP6N869_9ACTN</name>
<keyword evidence="8" id="KW-1185">Reference proteome</keyword>
<dbReference type="InterPro" id="IPR008271">
    <property type="entry name" value="Ser/Thr_kinase_AS"/>
</dbReference>
<dbReference type="PANTHER" id="PTHR43289">
    <property type="entry name" value="MITOGEN-ACTIVATED PROTEIN KINASE KINASE KINASE 20-RELATED"/>
    <property type="match status" value="1"/>
</dbReference>
<comment type="caution">
    <text evidence="7">The sequence shown here is derived from an EMBL/GenBank/DDBJ whole genome shotgun (WGS) entry which is preliminary data.</text>
</comment>
<feature type="domain" description="Protein kinase" evidence="6">
    <location>
        <begin position="79"/>
        <end position="327"/>
    </location>
</feature>
<evidence type="ECO:0000256" key="5">
    <source>
        <dbReference type="SAM" id="MobiDB-lite"/>
    </source>
</evidence>
<evidence type="ECO:0000256" key="2">
    <source>
        <dbReference type="ARBA" id="ARBA00022741"/>
    </source>
</evidence>
<dbReference type="Gene3D" id="3.30.200.20">
    <property type="entry name" value="Phosphorylase Kinase, domain 1"/>
    <property type="match status" value="1"/>
</dbReference>
<feature type="region of interest" description="Disordered" evidence="5">
    <location>
        <begin position="426"/>
        <end position="486"/>
    </location>
</feature>
<keyword evidence="1" id="KW-0808">Transferase</keyword>